<comment type="caution">
    <text evidence="3">The sequence shown here is derived from an EMBL/GenBank/DDBJ whole genome shotgun (WGS) entry which is preliminary data.</text>
</comment>
<dbReference type="InterPro" id="IPR055411">
    <property type="entry name" value="LRR_FXL15/At3g58940/PEG3-like"/>
</dbReference>
<dbReference type="InterPro" id="IPR032675">
    <property type="entry name" value="LRR_dom_sf"/>
</dbReference>
<keyword evidence="4" id="KW-1185">Reference proteome</keyword>
<accession>A0A2P5ARW3</accession>
<dbReference type="SUPFAM" id="SSF52047">
    <property type="entry name" value="RNI-like"/>
    <property type="match status" value="1"/>
</dbReference>
<dbReference type="Pfam" id="PF23622">
    <property type="entry name" value="LRR_At1g61320_AtMIF1"/>
    <property type="match status" value="1"/>
</dbReference>
<dbReference type="AlphaFoldDB" id="A0A2P5ARW3"/>
<gene>
    <name evidence="3" type="ORF">PanWU01x14_305980</name>
</gene>
<evidence type="ECO:0000313" key="3">
    <source>
        <dbReference type="EMBL" id="PON39273.1"/>
    </source>
</evidence>
<dbReference type="InterPro" id="IPR055357">
    <property type="entry name" value="LRR_At1g61320_AtMIF1"/>
</dbReference>
<dbReference type="Proteomes" id="UP000237105">
    <property type="component" value="Unassembled WGS sequence"/>
</dbReference>
<dbReference type="OrthoDB" id="1163307at2759"/>
<proteinExistence type="predicted"/>
<feature type="domain" description="At1g61320/AtMIF1 LRR" evidence="1">
    <location>
        <begin position="122"/>
        <end position="273"/>
    </location>
</feature>
<name>A0A2P5ARW3_PARAD</name>
<evidence type="ECO:0000259" key="2">
    <source>
        <dbReference type="Pfam" id="PF24758"/>
    </source>
</evidence>
<protein>
    <submittedName>
        <fullName evidence="3">LRR domain containing protein</fullName>
    </submittedName>
</protein>
<sequence length="329" mass="37544">MRTHYSLPVDLLRARSLTVVDLYFVTLWGLRSISLPSLVSLTLGVVKLNDEALHIHSLVLACCSLEELVLNECEGVKWPKISSLSLKSLEIYCERKRTTFRIEAVNLNYFLGSGYAAYFDFGLSSYGALTELSFSCSRFSDEWLEALTLKLPVLKCLTLMDCENLWDVKIRSEQLKYLTLERNGYSHINATIDSPNLLRLEYEGYLSKKFSVNSQNLLEAEIKFEKPSEYDMDWYINMLKFLSSLNCSEYLRLDVSSEETVSPFFLCLTGKFLEALIFPKELQKVYSSPLPSLEDLEVRTSSPSADNSDLRDSLMWASPSLETLSIDPK</sequence>
<reference evidence="4" key="1">
    <citation type="submission" date="2016-06" db="EMBL/GenBank/DDBJ databases">
        <title>Parallel loss of symbiosis genes in relatives of nitrogen-fixing non-legume Parasponia.</title>
        <authorList>
            <person name="Van Velzen R."/>
            <person name="Holmer R."/>
            <person name="Bu F."/>
            <person name="Rutten L."/>
            <person name="Van Zeijl A."/>
            <person name="Liu W."/>
            <person name="Santuari L."/>
            <person name="Cao Q."/>
            <person name="Sharma T."/>
            <person name="Shen D."/>
            <person name="Roswanjaya Y."/>
            <person name="Wardhani T."/>
            <person name="Kalhor M.S."/>
            <person name="Jansen J."/>
            <person name="Van den Hoogen J."/>
            <person name="Gungor B."/>
            <person name="Hartog M."/>
            <person name="Hontelez J."/>
            <person name="Verver J."/>
            <person name="Yang W.-C."/>
            <person name="Schijlen E."/>
            <person name="Repin R."/>
            <person name="Schilthuizen M."/>
            <person name="Schranz E."/>
            <person name="Heidstra R."/>
            <person name="Miyata K."/>
            <person name="Fedorova E."/>
            <person name="Kohlen W."/>
            <person name="Bisseling T."/>
            <person name="Smit S."/>
            <person name="Geurts R."/>
        </authorList>
    </citation>
    <scope>NUCLEOTIDE SEQUENCE [LARGE SCALE GENOMIC DNA]</scope>
    <source>
        <strain evidence="4">cv. WU1-14</strain>
    </source>
</reference>
<dbReference type="EMBL" id="JXTB01000470">
    <property type="protein sequence ID" value="PON39273.1"/>
    <property type="molecule type" value="Genomic_DNA"/>
</dbReference>
<dbReference type="PANTHER" id="PTHR34145">
    <property type="entry name" value="OS02G0105600 PROTEIN"/>
    <property type="match status" value="1"/>
</dbReference>
<evidence type="ECO:0000259" key="1">
    <source>
        <dbReference type="Pfam" id="PF23622"/>
    </source>
</evidence>
<dbReference type="STRING" id="3476.A0A2P5ARW3"/>
<dbReference type="Pfam" id="PF24758">
    <property type="entry name" value="LRR_At5g56370"/>
    <property type="match status" value="1"/>
</dbReference>
<evidence type="ECO:0000313" key="4">
    <source>
        <dbReference type="Proteomes" id="UP000237105"/>
    </source>
</evidence>
<dbReference type="InterPro" id="IPR053772">
    <property type="entry name" value="At1g61320/At1g61330-like"/>
</dbReference>
<feature type="domain" description="F-box/LRR-repeat protein 15/At3g58940/PEG3-like LRR" evidence="2">
    <location>
        <begin position="3"/>
        <end position="109"/>
    </location>
</feature>
<organism evidence="3 4">
    <name type="scientific">Parasponia andersonii</name>
    <name type="common">Sponia andersonii</name>
    <dbReference type="NCBI Taxonomy" id="3476"/>
    <lineage>
        <taxon>Eukaryota</taxon>
        <taxon>Viridiplantae</taxon>
        <taxon>Streptophyta</taxon>
        <taxon>Embryophyta</taxon>
        <taxon>Tracheophyta</taxon>
        <taxon>Spermatophyta</taxon>
        <taxon>Magnoliopsida</taxon>
        <taxon>eudicotyledons</taxon>
        <taxon>Gunneridae</taxon>
        <taxon>Pentapetalae</taxon>
        <taxon>rosids</taxon>
        <taxon>fabids</taxon>
        <taxon>Rosales</taxon>
        <taxon>Cannabaceae</taxon>
        <taxon>Parasponia</taxon>
    </lineage>
</organism>
<dbReference type="Gene3D" id="3.80.10.10">
    <property type="entry name" value="Ribonuclease Inhibitor"/>
    <property type="match status" value="1"/>
</dbReference>
<dbReference type="PANTHER" id="PTHR34145:SF51">
    <property type="entry name" value="FBD DOMAIN-CONTAINING PROTEIN"/>
    <property type="match status" value="1"/>
</dbReference>